<keyword evidence="8" id="KW-1185">Reference proteome</keyword>
<feature type="region of interest" description="Disordered" evidence="6">
    <location>
        <begin position="158"/>
        <end position="183"/>
    </location>
</feature>
<comment type="caution">
    <text evidence="7">The sequence shown here is derived from an EMBL/GenBank/DDBJ whole genome shotgun (WGS) entry which is preliminary data.</text>
</comment>
<dbReference type="GO" id="GO:0010468">
    <property type="term" value="P:regulation of gene expression"/>
    <property type="evidence" value="ECO:0007669"/>
    <property type="project" value="UniProtKB-ARBA"/>
</dbReference>
<protein>
    <recommendedName>
        <fullName evidence="9">Sin3 histone deacetylase corepressor complex component SDS3</fullName>
    </recommendedName>
</protein>
<dbReference type="AlphaFoldDB" id="A0A9Q0MDU2"/>
<feature type="region of interest" description="Disordered" evidence="6">
    <location>
        <begin position="12"/>
        <end position="32"/>
    </location>
</feature>
<dbReference type="GO" id="GO:0005654">
    <property type="term" value="C:nucleoplasm"/>
    <property type="evidence" value="ECO:0007669"/>
    <property type="project" value="UniProtKB-ARBA"/>
</dbReference>
<dbReference type="Proteomes" id="UP001142055">
    <property type="component" value="Chromosome 1"/>
</dbReference>
<evidence type="ECO:0000256" key="5">
    <source>
        <dbReference type="ARBA" id="ARBA00023242"/>
    </source>
</evidence>
<dbReference type="InterPro" id="IPR013907">
    <property type="entry name" value="Sds3"/>
</dbReference>
<dbReference type="OrthoDB" id="70376at2759"/>
<gene>
    <name evidence="7" type="ORF">RDWZM_002631</name>
</gene>
<evidence type="ECO:0000313" key="7">
    <source>
        <dbReference type="EMBL" id="KAJ6224086.1"/>
    </source>
</evidence>
<dbReference type="OMA" id="YERRWYH"/>
<evidence type="ECO:0000313" key="8">
    <source>
        <dbReference type="Proteomes" id="UP001142055"/>
    </source>
</evidence>
<dbReference type="SMART" id="SM01401">
    <property type="entry name" value="Sds3"/>
    <property type="match status" value="1"/>
</dbReference>
<evidence type="ECO:0000256" key="2">
    <source>
        <dbReference type="ARBA" id="ARBA00022491"/>
    </source>
</evidence>
<evidence type="ECO:0000256" key="1">
    <source>
        <dbReference type="ARBA" id="ARBA00004123"/>
    </source>
</evidence>
<dbReference type="EMBL" id="JAPWDV010000001">
    <property type="protein sequence ID" value="KAJ6224086.1"/>
    <property type="molecule type" value="Genomic_DNA"/>
</dbReference>
<dbReference type="Pfam" id="PF08598">
    <property type="entry name" value="Sds3"/>
    <property type="match status" value="1"/>
</dbReference>
<dbReference type="PANTHER" id="PTHR21964">
    <property type="entry name" value="BREAST CANCER METASTASIS-SUPPRESSOR 1"/>
    <property type="match status" value="1"/>
</dbReference>
<comment type="subcellular location">
    <subcellularLocation>
        <location evidence="1">Nucleus</location>
    </subcellularLocation>
</comment>
<feature type="compositionally biased region" description="Basic and acidic residues" evidence="6">
    <location>
        <begin position="12"/>
        <end position="22"/>
    </location>
</feature>
<sequence>MNDYNYGNGYDYDHPGDGIRDSEDTEDASETEEMKIGDYCPYDYEIREQIYRDKLAHLKDQLNMIERGCHPEYLHELEKLQYIYEERKRFIQCCFDCQKGRIEKDFFVEEQAANQEFEDRRIELKESLMIEIDEKEKWFENASNYEDELTYDTVEPKATTTRKLRRRPNDPIPMPDRRRRPSPAHINFLLEDNIITDDYKQLLKTLSVSSKSYSSSKSNNNNSSKNIDYDNFNSFEARIEDGKLFYDKKWFHRGQNILLESADGSKINTMVMQIGNNEIWVRRPNENVKSKVTLAELHSKKYIIQRRS</sequence>
<proteinExistence type="predicted"/>
<organism evidence="7 8">
    <name type="scientific">Blomia tropicalis</name>
    <name type="common">Mite</name>
    <dbReference type="NCBI Taxonomy" id="40697"/>
    <lineage>
        <taxon>Eukaryota</taxon>
        <taxon>Metazoa</taxon>
        <taxon>Ecdysozoa</taxon>
        <taxon>Arthropoda</taxon>
        <taxon>Chelicerata</taxon>
        <taxon>Arachnida</taxon>
        <taxon>Acari</taxon>
        <taxon>Acariformes</taxon>
        <taxon>Sarcoptiformes</taxon>
        <taxon>Astigmata</taxon>
        <taxon>Glycyphagoidea</taxon>
        <taxon>Echimyopodidae</taxon>
        <taxon>Blomia</taxon>
    </lineage>
</organism>
<evidence type="ECO:0000256" key="3">
    <source>
        <dbReference type="ARBA" id="ARBA00023015"/>
    </source>
</evidence>
<keyword evidence="5" id="KW-0539">Nucleus</keyword>
<keyword evidence="4" id="KW-0804">Transcription</keyword>
<evidence type="ECO:0000256" key="4">
    <source>
        <dbReference type="ARBA" id="ARBA00023163"/>
    </source>
</evidence>
<name>A0A9Q0MDU2_BLOTA</name>
<evidence type="ECO:0000256" key="6">
    <source>
        <dbReference type="SAM" id="MobiDB-lite"/>
    </source>
</evidence>
<reference evidence="7" key="1">
    <citation type="submission" date="2022-12" db="EMBL/GenBank/DDBJ databases">
        <title>Genome assemblies of Blomia tropicalis.</title>
        <authorList>
            <person name="Cui Y."/>
        </authorList>
    </citation>
    <scope>NUCLEOTIDE SEQUENCE</scope>
    <source>
        <tissue evidence="7">Adult mites</tissue>
    </source>
</reference>
<keyword evidence="3" id="KW-0805">Transcription regulation</keyword>
<accession>A0A9Q0MDU2</accession>
<keyword evidence="2" id="KW-0678">Repressor</keyword>
<evidence type="ECO:0008006" key="9">
    <source>
        <dbReference type="Google" id="ProtNLM"/>
    </source>
</evidence>